<feature type="transmembrane region" description="Helical" evidence="1">
    <location>
        <begin position="96"/>
        <end position="118"/>
    </location>
</feature>
<proteinExistence type="predicted"/>
<feature type="transmembrane region" description="Helical" evidence="1">
    <location>
        <begin position="227"/>
        <end position="252"/>
    </location>
</feature>
<accession>A0A212KD66</accession>
<feature type="transmembrane region" description="Helical" evidence="1">
    <location>
        <begin position="339"/>
        <end position="356"/>
    </location>
</feature>
<reference evidence="2" key="1">
    <citation type="submission" date="2016-04" db="EMBL/GenBank/DDBJ databases">
        <authorList>
            <person name="Evans L.H."/>
            <person name="Alamgir A."/>
            <person name="Owens N."/>
            <person name="Weber N.D."/>
            <person name="Virtaneva K."/>
            <person name="Barbian K."/>
            <person name="Babar A."/>
            <person name="Rosenke K."/>
        </authorList>
    </citation>
    <scope>NUCLEOTIDE SEQUENCE</scope>
    <source>
        <strain evidence="2">86</strain>
    </source>
</reference>
<dbReference type="EMBL" id="FLUO01000001">
    <property type="protein sequence ID" value="SBW09591.1"/>
    <property type="molecule type" value="Genomic_DNA"/>
</dbReference>
<evidence type="ECO:0000313" key="2">
    <source>
        <dbReference type="EMBL" id="SBW09591.1"/>
    </source>
</evidence>
<feature type="transmembrane region" description="Helical" evidence="1">
    <location>
        <begin position="368"/>
        <end position="387"/>
    </location>
</feature>
<evidence type="ECO:0008006" key="3">
    <source>
        <dbReference type="Google" id="ProtNLM"/>
    </source>
</evidence>
<keyword evidence="1" id="KW-0812">Transmembrane</keyword>
<organism evidence="2">
    <name type="scientific">uncultured Alphaproteobacteria bacterium</name>
    <dbReference type="NCBI Taxonomy" id="91750"/>
    <lineage>
        <taxon>Bacteria</taxon>
        <taxon>Pseudomonadati</taxon>
        <taxon>Pseudomonadota</taxon>
        <taxon>Alphaproteobacteria</taxon>
        <taxon>environmental samples</taxon>
    </lineage>
</organism>
<feature type="transmembrane region" description="Helical" evidence="1">
    <location>
        <begin position="21"/>
        <end position="40"/>
    </location>
</feature>
<gene>
    <name evidence="2" type="ORF">KL86APRO_12629</name>
</gene>
<name>A0A212KD66_9PROT</name>
<evidence type="ECO:0000256" key="1">
    <source>
        <dbReference type="SAM" id="Phobius"/>
    </source>
</evidence>
<protein>
    <recommendedName>
        <fullName evidence="3">Glycosyltransferase RgtA/B/C/D-like domain-containing protein</fullName>
    </recommendedName>
</protein>
<feature type="transmembrane region" description="Helical" evidence="1">
    <location>
        <begin position="124"/>
        <end position="142"/>
    </location>
</feature>
<feature type="transmembrane region" description="Helical" evidence="1">
    <location>
        <begin position="315"/>
        <end position="333"/>
    </location>
</feature>
<feature type="transmembrane region" description="Helical" evidence="1">
    <location>
        <begin position="291"/>
        <end position="310"/>
    </location>
</feature>
<sequence length="507" mass="55491">MTNASAGSCEGKLHLFTWLDYLVIVGASLGVSAVMFFSSFHGDDEVMTLRVAARVVDALKTGDFRLTAMLLGADYHPPLRNLLPLPSIALLGPTMFAVRLPSILAWSLSCVLAGTIAVRLTSSRLIGLISGILVALTGLFQLEAMAIGHGYLTCIGLLLCRQLLIDPPRALLEKEDERAFIKTSMILYAGFLCFTTFSLYVAAIYTFYLISAIRAPIDHRRRAISRLIWLALPFVLAYLAYYAVFIGVPLYMLKQGYVDAPFGQLHQNLLRSQTAHLNIQSLIDNIKTTNYYTFPVIGPLISAIGLIGMLRRSPALFASSFLYFIIISFYMSGNTGQHFLSLTVWCFPFAAAVILRSNETLAATAPRAVIGLVAAAIGAWTFWLHMWPYSDTSYPDDVAARSFGNPLWRNNAITPIEAVGARLGNTDGLVGSAAGSAWEFYYFPNLNWARHPTLTTGANGCIQSIRSQDGRLATTVIALNSQTMCSMEHVTRETIPGSAIVIFRITG</sequence>
<dbReference type="AlphaFoldDB" id="A0A212KD66"/>
<feature type="transmembrane region" description="Helical" evidence="1">
    <location>
        <begin position="185"/>
        <end position="207"/>
    </location>
</feature>
<keyword evidence="1" id="KW-0472">Membrane</keyword>
<keyword evidence="1" id="KW-1133">Transmembrane helix</keyword>